<feature type="binding site" evidence="13">
    <location>
        <position position="138"/>
    </location>
    <ligand>
        <name>NADPH</name>
        <dbReference type="ChEBI" id="CHEBI:57783"/>
    </ligand>
</feature>
<comment type="function">
    <text evidence="13">Catalyzes the reduction of the glycolytic intermediate dihydroxyacetone phosphate (DHAP) to sn-glycerol 3-phosphate (G3P), the key precursor for phospholipid synthesis.</text>
</comment>
<keyword evidence="8 13" id="KW-1208">Phospholipid metabolism</keyword>
<dbReference type="PRINTS" id="PR00077">
    <property type="entry name" value="GPDHDRGNASE"/>
</dbReference>
<feature type="binding site" evidence="13">
    <location>
        <position position="253"/>
    </location>
    <ligand>
        <name>sn-glycerol 3-phosphate</name>
        <dbReference type="ChEBI" id="CHEBI:57597"/>
    </ligand>
</feature>
<protein>
    <recommendedName>
        <fullName evidence="11 13">Glycerol-3-phosphate dehydrogenase [NAD(P)+]</fullName>
        <ecNumber evidence="10 13">1.1.1.94</ecNumber>
    </recommendedName>
    <alternativeName>
        <fullName evidence="13">NAD(P)(+)-dependent glycerol-3-phosphate dehydrogenase</fullName>
    </alternativeName>
    <alternativeName>
        <fullName evidence="12 13">NAD(P)H-dependent dihydroxyacetone-phosphate reductase</fullName>
    </alternativeName>
</protein>
<feature type="binding site" evidence="13">
    <location>
        <position position="49"/>
    </location>
    <ligand>
        <name>NADPH</name>
        <dbReference type="ChEBI" id="CHEBI:57783"/>
    </ligand>
</feature>
<feature type="binding site" evidence="13">
    <location>
        <position position="134"/>
    </location>
    <ligand>
        <name>sn-glycerol 3-phosphate</name>
        <dbReference type="ChEBI" id="CHEBI:57597"/>
    </ligand>
</feature>
<keyword evidence="13" id="KW-0547">Nucleotide-binding</keyword>
<dbReference type="InterPro" id="IPR011128">
    <property type="entry name" value="G3P_DH_NAD-dep_N"/>
</dbReference>
<evidence type="ECO:0000256" key="14">
    <source>
        <dbReference type="PIRSR" id="PIRSR000114-1"/>
    </source>
</evidence>
<evidence type="ECO:0000256" key="15">
    <source>
        <dbReference type="PIRSR" id="PIRSR000114-2"/>
    </source>
</evidence>
<feature type="binding site" evidence="13">
    <location>
        <position position="136"/>
    </location>
    <ligand>
        <name>sn-glycerol 3-phosphate</name>
        <dbReference type="ChEBI" id="CHEBI:57597"/>
    </ligand>
</feature>
<keyword evidence="3 13" id="KW-0521">NADP</keyword>
<keyword evidence="7 13" id="KW-0594">Phospholipid biosynthesis</keyword>
<dbReference type="PANTHER" id="PTHR11728:SF1">
    <property type="entry name" value="GLYCEROL-3-PHOSPHATE DEHYDROGENASE [NAD(+)] 2, CHLOROPLASTIC"/>
    <property type="match status" value="1"/>
</dbReference>
<feature type="binding site" evidence="13">
    <location>
        <position position="253"/>
    </location>
    <ligand>
        <name>NADPH</name>
        <dbReference type="ChEBI" id="CHEBI:57783"/>
    </ligand>
</feature>
<evidence type="ECO:0000256" key="11">
    <source>
        <dbReference type="ARBA" id="ARBA00069372"/>
    </source>
</evidence>
<evidence type="ECO:0000256" key="2">
    <source>
        <dbReference type="ARBA" id="ARBA00022516"/>
    </source>
</evidence>
<dbReference type="FunFam" id="3.40.50.720:FF:000019">
    <property type="entry name" value="Glycerol-3-phosphate dehydrogenase [NAD(P)+]"/>
    <property type="match status" value="1"/>
</dbReference>
<evidence type="ECO:0000256" key="5">
    <source>
        <dbReference type="ARBA" id="ARBA00023027"/>
    </source>
</evidence>
<sequence length="348" mass="36677">MADLTVFGGGSWGTALAASAASSGHSVCLWCRRSEQARAINASGTNPDYLREISLPAGISATPDITEAALHSHYWILALPTQTLRGFLPALESFCTDRTEICNVAKGIEIDTGKRISEIVGEILPRALYSVLSGPSFAEEVARGLPTAVTVASGKDGSALFWQSLLNTTRLRLYTSHDVTGTETGGAVKNIMAIASGLASSLGLGDNARAALVSRGLAEIMRFGEALGAHPLTLAGLAGMGDLVLTCYSTQSRNFRLGMALGRGLSLEEARTEIGQVAEGAFTVRAVTEAARKLSVDMPISRGVHRLLYEGASPAEELERLLTRDPKAEYPPAILWSSSSCPKKESGV</sequence>
<dbReference type="FunFam" id="1.10.1040.10:FF:000001">
    <property type="entry name" value="Glycerol-3-phosphate dehydrogenase [NAD(P)+]"/>
    <property type="match status" value="1"/>
</dbReference>
<dbReference type="Pfam" id="PF07479">
    <property type="entry name" value="NAD_Gly3P_dh_C"/>
    <property type="match status" value="1"/>
</dbReference>
<feature type="binding site" evidence="13">
    <location>
        <position position="254"/>
    </location>
    <ligand>
        <name>sn-glycerol 3-phosphate</name>
        <dbReference type="ChEBI" id="CHEBI:57597"/>
    </ligand>
</feature>
<dbReference type="GO" id="GO:0005829">
    <property type="term" value="C:cytosol"/>
    <property type="evidence" value="ECO:0007669"/>
    <property type="project" value="TreeGrafter"/>
</dbReference>
<evidence type="ECO:0000313" key="21">
    <source>
        <dbReference type="Proteomes" id="UP000295066"/>
    </source>
</evidence>
<comment type="pathway">
    <text evidence="13">Membrane lipid metabolism; glycerophospholipid metabolism.</text>
</comment>
<dbReference type="PROSITE" id="PS00957">
    <property type="entry name" value="NAD_G3PDH"/>
    <property type="match status" value="1"/>
</dbReference>
<dbReference type="GO" id="GO:0008654">
    <property type="term" value="P:phospholipid biosynthetic process"/>
    <property type="evidence" value="ECO:0007669"/>
    <property type="project" value="UniProtKB-KW"/>
</dbReference>
<dbReference type="PANTHER" id="PTHR11728">
    <property type="entry name" value="GLYCEROL-3-PHOSPHATE DEHYDROGENASE"/>
    <property type="match status" value="1"/>
</dbReference>
<evidence type="ECO:0000256" key="17">
    <source>
        <dbReference type="RuleBase" id="RU000437"/>
    </source>
</evidence>
<evidence type="ECO:0000259" key="19">
    <source>
        <dbReference type="Pfam" id="PF07479"/>
    </source>
</evidence>
<proteinExistence type="inferred from homology"/>
<dbReference type="GO" id="GO:0006650">
    <property type="term" value="P:glycerophospholipid metabolic process"/>
    <property type="evidence" value="ECO:0007669"/>
    <property type="project" value="UniProtKB-UniRule"/>
</dbReference>
<feature type="binding site" evidence="13">
    <location>
        <position position="106"/>
    </location>
    <ligand>
        <name>sn-glycerol 3-phosphate</name>
        <dbReference type="ChEBI" id="CHEBI:57597"/>
    </ligand>
</feature>
<evidence type="ECO:0000313" key="20">
    <source>
        <dbReference type="EMBL" id="TDY61744.1"/>
    </source>
</evidence>
<dbReference type="HAMAP" id="MF_00394">
    <property type="entry name" value="NAD_Glyc3P_dehydrog"/>
    <property type="match status" value="1"/>
</dbReference>
<dbReference type="Pfam" id="PF01210">
    <property type="entry name" value="NAD_Gly3P_dh_N"/>
    <property type="match status" value="1"/>
</dbReference>
<feature type="binding site" evidence="13">
    <location>
        <position position="252"/>
    </location>
    <ligand>
        <name>sn-glycerol 3-phosphate</name>
        <dbReference type="ChEBI" id="CHEBI:57597"/>
    </ligand>
</feature>
<dbReference type="Gene3D" id="3.40.50.720">
    <property type="entry name" value="NAD(P)-binding Rossmann-like Domain"/>
    <property type="match status" value="1"/>
</dbReference>
<evidence type="ECO:0000256" key="9">
    <source>
        <dbReference type="ARBA" id="ARBA00052716"/>
    </source>
</evidence>
<dbReference type="SUPFAM" id="SSF51735">
    <property type="entry name" value="NAD(P)-binding Rossmann-fold domains"/>
    <property type="match status" value="1"/>
</dbReference>
<reference evidence="20 21" key="1">
    <citation type="submission" date="2019-03" db="EMBL/GenBank/DDBJ databases">
        <title>Genomic Encyclopedia of Type Strains, Phase IV (KMG-IV): sequencing the most valuable type-strain genomes for metagenomic binning, comparative biology and taxonomic classification.</title>
        <authorList>
            <person name="Goeker M."/>
        </authorList>
    </citation>
    <scope>NUCLEOTIDE SEQUENCE [LARGE SCALE GENOMIC DNA]</scope>
    <source>
        <strain evidence="20 21">DSM 25964</strain>
    </source>
</reference>
<feature type="binding site" evidence="13">
    <location>
        <position position="12"/>
    </location>
    <ligand>
        <name>NADPH</name>
        <dbReference type="ChEBI" id="CHEBI:57783"/>
    </ligand>
</feature>
<keyword evidence="5 13" id="KW-0520">NAD</keyword>
<evidence type="ECO:0000256" key="12">
    <source>
        <dbReference type="ARBA" id="ARBA00080511"/>
    </source>
</evidence>
<dbReference type="RefSeq" id="WP_133957184.1">
    <property type="nucleotide sequence ID" value="NZ_SORI01000005.1"/>
</dbReference>
<dbReference type="GO" id="GO:0046167">
    <property type="term" value="P:glycerol-3-phosphate biosynthetic process"/>
    <property type="evidence" value="ECO:0007669"/>
    <property type="project" value="UniProtKB-UniRule"/>
</dbReference>
<dbReference type="GO" id="GO:0005975">
    <property type="term" value="P:carbohydrate metabolic process"/>
    <property type="evidence" value="ECO:0007669"/>
    <property type="project" value="InterPro"/>
</dbReference>
<dbReference type="NCBIfam" id="NF000942">
    <property type="entry name" value="PRK00094.1-4"/>
    <property type="match status" value="1"/>
</dbReference>
<feature type="binding site" evidence="13">
    <location>
        <position position="32"/>
    </location>
    <ligand>
        <name>NADPH</name>
        <dbReference type="ChEBI" id="CHEBI:57783"/>
    </ligand>
</feature>
<comment type="catalytic activity">
    <reaction evidence="13">
        <text>sn-glycerol 3-phosphate + NAD(+) = dihydroxyacetone phosphate + NADH + H(+)</text>
        <dbReference type="Rhea" id="RHEA:11092"/>
        <dbReference type="ChEBI" id="CHEBI:15378"/>
        <dbReference type="ChEBI" id="CHEBI:57540"/>
        <dbReference type="ChEBI" id="CHEBI:57597"/>
        <dbReference type="ChEBI" id="CHEBI:57642"/>
        <dbReference type="ChEBI" id="CHEBI:57945"/>
        <dbReference type="EC" id="1.1.1.94"/>
    </reaction>
</comment>
<comment type="caution">
    <text evidence="20">The sequence shown here is derived from an EMBL/GenBank/DDBJ whole genome shotgun (WGS) entry which is preliminary data.</text>
</comment>
<dbReference type="InterPro" id="IPR008927">
    <property type="entry name" value="6-PGluconate_DH-like_C_sf"/>
</dbReference>
<evidence type="ECO:0000256" key="8">
    <source>
        <dbReference type="ARBA" id="ARBA00023264"/>
    </source>
</evidence>
<dbReference type="InterPro" id="IPR006109">
    <property type="entry name" value="G3P_DH_NAD-dep_C"/>
</dbReference>
<dbReference type="UniPathway" id="UPA00940"/>
<evidence type="ECO:0000256" key="1">
    <source>
        <dbReference type="ARBA" id="ARBA00011009"/>
    </source>
</evidence>
<feature type="binding site" evidence="13">
    <location>
        <position position="277"/>
    </location>
    <ligand>
        <name>NADPH</name>
        <dbReference type="ChEBI" id="CHEBI:57783"/>
    </ligand>
</feature>
<dbReference type="GO" id="GO:0141152">
    <property type="term" value="F:glycerol-3-phosphate dehydrogenase (NAD+) activity"/>
    <property type="evidence" value="ECO:0007669"/>
    <property type="project" value="RHEA"/>
</dbReference>
<organism evidence="20 21">
    <name type="scientific">Aminivibrio pyruvatiphilus</name>
    <dbReference type="NCBI Taxonomy" id="1005740"/>
    <lineage>
        <taxon>Bacteria</taxon>
        <taxon>Thermotogati</taxon>
        <taxon>Synergistota</taxon>
        <taxon>Synergistia</taxon>
        <taxon>Synergistales</taxon>
        <taxon>Aminobacteriaceae</taxon>
        <taxon>Aminivibrio</taxon>
    </lineage>
</organism>
<feature type="domain" description="Glycerol-3-phosphate dehydrogenase NAD-dependent N-terminal" evidence="18">
    <location>
        <begin position="4"/>
        <end position="155"/>
    </location>
</feature>
<dbReference type="NCBIfam" id="NF000940">
    <property type="entry name" value="PRK00094.1-2"/>
    <property type="match status" value="1"/>
</dbReference>
<dbReference type="Proteomes" id="UP000295066">
    <property type="component" value="Unassembled WGS sequence"/>
</dbReference>
<comment type="catalytic activity">
    <reaction evidence="9">
        <text>sn-glycerol 3-phosphate + NADP(+) = dihydroxyacetone phosphate + NADPH + H(+)</text>
        <dbReference type="Rhea" id="RHEA:11096"/>
        <dbReference type="ChEBI" id="CHEBI:15378"/>
        <dbReference type="ChEBI" id="CHEBI:57597"/>
        <dbReference type="ChEBI" id="CHEBI:57642"/>
        <dbReference type="ChEBI" id="CHEBI:57783"/>
        <dbReference type="ChEBI" id="CHEBI:58349"/>
        <dbReference type="EC" id="1.1.1.94"/>
    </reaction>
    <physiologicalReaction direction="right-to-left" evidence="9">
        <dbReference type="Rhea" id="RHEA:11098"/>
    </physiologicalReaction>
</comment>
<dbReference type="SUPFAM" id="SSF48179">
    <property type="entry name" value="6-phosphogluconate dehydrogenase C-terminal domain-like"/>
    <property type="match status" value="1"/>
</dbReference>
<feature type="binding site" evidence="15">
    <location>
        <begin position="253"/>
        <end position="254"/>
    </location>
    <ligand>
        <name>substrate</name>
    </ligand>
</feature>
<feature type="binding site" evidence="13">
    <location>
        <position position="279"/>
    </location>
    <ligand>
        <name>NADPH</name>
        <dbReference type="ChEBI" id="CHEBI:57783"/>
    </ligand>
</feature>
<feature type="binding site" evidence="13">
    <location>
        <position position="242"/>
    </location>
    <ligand>
        <name>sn-glycerol 3-phosphate</name>
        <dbReference type="ChEBI" id="CHEBI:57597"/>
    </ligand>
</feature>
<dbReference type="InterPro" id="IPR036291">
    <property type="entry name" value="NAD(P)-bd_dom_sf"/>
</dbReference>
<dbReference type="InterPro" id="IPR006168">
    <property type="entry name" value="G3P_DH_NAD-dep"/>
</dbReference>
<dbReference type="Gene3D" id="1.10.1040.10">
    <property type="entry name" value="N-(1-d-carboxylethyl)-l-norvaline Dehydrogenase, domain 2"/>
    <property type="match status" value="1"/>
</dbReference>
<dbReference type="InterPro" id="IPR013328">
    <property type="entry name" value="6PGD_dom2"/>
</dbReference>
<feature type="binding site" evidence="13">
    <location>
        <position position="106"/>
    </location>
    <ligand>
        <name>NADPH</name>
        <dbReference type="ChEBI" id="CHEBI:57783"/>
    </ligand>
</feature>
<feature type="active site" description="Proton acceptor" evidence="13 14">
    <location>
        <position position="189"/>
    </location>
</feature>
<evidence type="ECO:0000256" key="16">
    <source>
        <dbReference type="PIRSR" id="PIRSR000114-3"/>
    </source>
</evidence>
<dbReference type="GO" id="GO:0046168">
    <property type="term" value="P:glycerol-3-phosphate catabolic process"/>
    <property type="evidence" value="ECO:0007669"/>
    <property type="project" value="InterPro"/>
</dbReference>
<feature type="binding site" evidence="16">
    <location>
        <position position="138"/>
    </location>
    <ligand>
        <name>NAD(+)</name>
        <dbReference type="ChEBI" id="CHEBI:57540"/>
    </ligand>
</feature>
<keyword evidence="2 13" id="KW-0444">Lipid biosynthesis</keyword>
<dbReference type="AlphaFoldDB" id="A0A4R8M919"/>
<feature type="binding site" evidence="13">
    <location>
        <position position="11"/>
    </location>
    <ligand>
        <name>NADPH</name>
        <dbReference type="ChEBI" id="CHEBI:57783"/>
    </ligand>
</feature>
<dbReference type="PIRSF" id="PIRSF000114">
    <property type="entry name" value="Glycerol-3-P_dh"/>
    <property type="match status" value="1"/>
</dbReference>
<evidence type="ECO:0000256" key="6">
    <source>
        <dbReference type="ARBA" id="ARBA00023098"/>
    </source>
</evidence>
<gene>
    <name evidence="13" type="primary">gpsA</name>
    <name evidence="20" type="ORF">C8D99_105157</name>
</gene>
<evidence type="ECO:0000256" key="3">
    <source>
        <dbReference type="ARBA" id="ARBA00022857"/>
    </source>
</evidence>
<name>A0A4R8M919_9BACT</name>
<evidence type="ECO:0000256" key="13">
    <source>
        <dbReference type="HAMAP-Rule" id="MF_00394"/>
    </source>
</evidence>
<dbReference type="EMBL" id="SORI01000005">
    <property type="protein sequence ID" value="TDY61744.1"/>
    <property type="molecule type" value="Genomic_DNA"/>
</dbReference>
<accession>A0A4R8M919</accession>
<keyword evidence="21" id="KW-1185">Reference proteome</keyword>
<feature type="binding site" evidence="13">
    <location>
        <position position="189"/>
    </location>
    <ligand>
        <name>sn-glycerol 3-phosphate</name>
        <dbReference type="ChEBI" id="CHEBI:57597"/>
    </ligand>
</feature>
<feature type="binding site" evidence="15">
    <location>
        <position position="106"/>
    </location>
    <ligand>
        <name>substrate</name>
    </ligand>
</feature>
<evidence type="ECO:0000256" key="4">
    <source>
        <dbReference type="ARBA" id="ARBA00023002"/>
    </source>
</evidence>
<comment type="subcellular location">
    <subcellularLocation>
        <location evidence="13">Cytoplasm</location>
    </subcellularLocation>
</comment>
<dbReference type="OrthoDB" id="9812273at2"/>
<comment type="similarity">
    <text evidence="1 13 17">Belongs to the NAD-dependent glycerol-3-phosphate dehydrogenase family.</text>
</comment>
<dbReference type="GO" id="GO:0141153">
    <property type="term" value="F:glycerol-3-phosphate dehydrogenase (NADP+) activity"/>
    <property type="evidence" value="ECO:0007669"/>
    <property type="project" value="RHEA"/>
</dbReference>
<feature type="domain" description="Glycerol-3-phosphate dehydrogenase NAD-dependent C-terminal" evidence="19">
    <location>
        <begin position="178"/>
        <end position="317"/>
    </location>
</feature>
<evidence type="ECO:0000259" key="18">
    <source>
        <dbReference type="Pfam" id="PF01210"/>
    </source>
</evidence>
<feature type="binding site" evidence="13">
    <location>
        <position position="33"/>
    </location>
    <ligand>
        <name>NADPH</name>
        <dbReference type="ChEBI" id="CHEBI:57783"/>
    </ligand>
</feature>
<evidence type="ECO:0000256" key="7">
    <source>
        <dbReference type="ARBA" id="ARBA00023209"/>
    </source>
</evidence>
<dbReference type="EC" id="1.1.1.94" evidence="10 13"/>
<keyword evidence="4 13" id="KW-0560">Oxidoreductase</keyword>
<dbReference type="GO" id="GO:0051287">
    <property type="term" value="F:NAD binding"/>
    <property type="evidence" value="ECO:0007669"/>
    <property type="project" value="InterPro"/>
</dbReference>
<keyword evidence="6 13" id="KW-0443">Lipid metabolism</keyword>
<evidence type="ECO:0000256" key="10">
    <source>
        <dbReference type="ARBA" id="ARBA00066687"/>
    </source>
</evidence>
<keyword evidence="13" id="KW-0963">Cytoplasm</keyword>
<feature type="binding site" evidence="16">
    <location>
        <begin position="8"/>
        <end position="13"/>
    </location>
    <ligand>
        <name>NAD(+)</name>
        <dbReference type="ChEBI" id="CHEBI:57540"/>
    </ligand>
</feature>
<feature type="binding site" evidence="16">
    <location>
        <position position="253"/>
    </location>
    <ligand>
        <name>NAD(+)</name>
        <dbReference type="ChEBI" id="CHEBI:57540"/>
    </ligand>
</feature>